<dbReference type="Pfam" id="PF07859">
    <property type="entry name" value="Abhydrolase_3"/>
    <property type="match status" value="1"/>
</dbReference>
<proteinExistence type="predicted"/>
<name>A0A371D184_9APHY</name>
<dbReference type="AlphaFoldDB" id="A0A371D184"/>
<dbReference type="SUPFAM" id="SSF53474">
    <property type="entry name" value="alpha/beta-Hydrolases"/>
    <property type="match status" value="1"/>
</dbReference>
<accession>A0A371D184</accession>
<dbReference type="InterPro" id="IPR050300">
    <property type="entry name" value="GDXG_lipolytic_enzyme"/>
</dbReference>
<gene>
    <name evidence="3" type="ORF">OH76DRAFT_1407027</name>
</gene>
<keyword evidence="4" id="KW-1185">Reference proteome</keyword>
<dbReference type="InterPro" id="IPR013094">
    <property type="entry name" value="AB_hydrolase_3"/>
</dbReference>
<dbReference type="OrthoDB" id="408631at2759"/>
<evidence type="ECO:0000256" key="1">
    <source>
        <dbReference type="ARBA" id="ARBA00022801"/>
    </source>
</evidence>
<keyword evidence="1" id="KW-0378">Hydrolase</keyword>
<organism evidence="3 4">
    <name type="scientific">Lentinus brumalis</name>
    <dbReference type="NCBI Taxonomy" id="2498619"/>
    <lineage>
        <taxon>Eukaryota</taxon>
        <taxon>Fungi</taxon>
        <taxon>Dikarya</taxon>
        <taxon>Basidiomycota</taxon>
        <taxon>Agaricomycotina</taxon>
        <taxon>Agaricomycetes</taxon>
        <taxon>Polyporales</taxon>
        <taxon>Polyporaceae</taxon>
        <taxon>Lentinus</taxon>
    </lineage>
</organism>
<feature type="domain" description="Alpha/beta hydrolase fold-3" evidence="2">
    <location>
        <begin position="88"/>
        <end position="305"/>
    </location>
</feature>
<dbReference type="InterPro" id="IPR029058">
    <property type="entry name" value="AB_hydrolase_fold"/>
</dbReference>
<dbReference type="EMBL" id="KZ857428">
    <property type="protein sequence ID" value="RDX46310.1"/>
    <property type="molecule type" value="Genomic_DNA"/>
</dbReference>
<protein>
    <recommendedName>
        <fullName evidence="2">Alpha/beta hydrolase fold-3 domain-containing protein</fullName>
    </recommendedName>
</protein>
<dbReference type="PANTHER" id="PTHR48081:SF8">
    <property type="entry name" value="ALPHA_BETA HYDROLASE FOLD-3 DOMAIN-CONTAINING PROTEIN-RELATED"/>
    <property type="match status" value="1"/>
</dbReference>
<dbReference type="Proteomes" id="UP000256964">
    <property type="component" value="Unassembled WGS sequence"/>
</dbReference>
<evidence type="ECO:0000259" key="2">
    <source>
        <dbReference type="Pfam" id="PF07859"/>
    </source>
</evidence>
<dbReference type="PANTHER" id="PTHR48081">
    <property type="entry name" value="AB HYDROLASE SUPERFAMILY PROTEIN C4A8.06C"/>
    <property type="match status" value="1"/>
</dbReference>
<evidence type="ECO:0000313" key="3">
    <source>
        <dbReference type="EMBL" id="RDX46310.1"/>
    </source>
</evidence>
<reference evidence="3 4" key="1">
    <citation type="journal article" date="2018" name="Biotechnol. Biofuels">
        <title>Integrative visual omics of the white-rot fungus Polyporus brumalis exposes the biotechnological potential of its oxidative enzymes for delignifying raw plant biomass.</title>
        <authorList>
            <person name="Miyauchi S."/>
            <person name="Rancon A."/>
            <person name="Drula E."/>
            <person name="Hage H."/>
            <person name="Chaduli D."/>
            <person name="Favel A."/>
            <person name="Grisel S."/>
            <person name="Henrissat B."/>
            <person name="Herpoel-Gimbert I."/>
            <person name="Ruiz-Duenas F.J."/>
            <person name="Chevret D."/>
            <person name="Hainaut M."/>
            <person name="Lin J."/>
            <person name="Wang M."/>
            <person name="Pangilinan J."/>
            <person name="Lipzen A."/>
            <person name="Lesage-Meessen L."/>
            <person name="Navarro D."/>
            <person name="Riley R."/>
            <person name="Grigoriev I.V."/>
            <person name="Zhou S."/>
            <person name="Raouche S."/>
            <person name="Rosso M.N."/>
        </authorList>
    </citation>
    <scope>NUCLEOTIDE SEQUENCE [LARGE SCALE GENOMIC DNA]</scope>
    <source>
        <strain evidence="3 4">BRFM 1820</strain>
    </source>
</reference>
<evidence type="ECO:0000313" key="4">
    <source>
        <dbReference type="Proteomes" id="UP000256964"/>
    </source>
</evidence>
<sequence>MSYDPEIVAALASDPAYTQPQAPPEGVSLVEYARQQASAAISPFAQFYKERLPDESLYIVSDTQVSVEGGFITLRYVRPRGDVALPILVWFHGGGYMLGDLDMDDAHLRSISLELQLAIVNVDYRLAPEHPFPAAFNDGLAALQWVVNNADELGVNLKKGFLVGGDSAGGNLAAAVALRARDDSSFKHAPLTGQYLREPVVIFPGAYALADKYSAEFHSFAESTDTPLLNSERVHSSFQIYGGPPEDLRVSPLLAPSHAGLPPAFIQVQEFDPIRDDGIVYEKVLREAGVRTKLVKYVGTVHGFHYAFPRIGAATELDRDAREGLKWLLSLSSNFIEVDTKA</sequence>
<dbReference type="STRING" id="139420.A0A371D184"/>
<dbReference type="GO" id="GO:0016787">
    <property type="term" value="F:hydrolase activity"/>
    <property type="evidence" value="ECO:0007669"/>
    <property type="project" value="UniProtKB-KW"/>
</dbReference>
<dbReference type="Gene3D" id="3.40.50.1820">
    <property type="entry name" value="alpha/beta hydrolase"/>
    <property type="match status" value="1"/>
</dbReference>